<reference evidence="2" key="1">
    <citation type="submission" date="2021-01" db="EMBL/GenBank/DDBJ databases">
        <authorList>
            <person name="Corre E."/>
            <person name="Pelletier E."/>
            <person name="Niang G."/>
            <person name="Scheremetjew M."/>
            <person name="Finn R."/>
            <person name="Kale V."/>
            <person name="Holt S."/>
            <person name="Cochrane G."/>
            <person name="Meng A."/>
            <person name="Brown T."/>
            <person name="Cohen L."/>
        </authorList>
    </citation>
    <scope>NUCLEOTIDE SEQUENCE</scope>
    <source>
        <strain evidence="2">NY070348D</strain>
    </source>
</reference>
<protein>
    <submittedName>
        <fullName evidence="2">Uncharacterized protein</fullName>
    </submittedName>
</protein>
<proteinExistence type="predicted"/>
<sequence length="414" mass="46508">MKQGDFPQRRSGGRYQQTPSLASMLSQFAKIGPFALQQTDSKHGKAKQVDQDRLFSSWNHGARSGAYPLTAKKLPLEDYERSHQLVNALCSSQKKKARPATSGHVYNMKRDPRHQGPSRLHKSNLGFQHTELGTRKLRTARIKANGKPEKRVLKKVSKKFKKGKKKVTAKKLAAIKIQKWYRQRRVSFNMGEEPEETSRVLFCGSTSSRNKSNGPPPLRPSSCPVRARNGELKNLKHGLSRQDSDPQSFLPQGQIEAGILGSFERQRTNKNKFKLHSRNNPQKLSQLCSQTQASRRISWPDKSHMDSALCSVTTFRSTDAPIAISRERNLGTMHTSGTAQPEKSILSARTVPAVYQLAGQDLSFKRFGRPSTEGPDDDGDFLPSSVVGRNTSFNSGPWRTVRDAQMQFFRVYSS</sequence>
<feature type="region of interest" description="Disordered" evidence="1">
    <location>
        <begin position="204"/>
        <end position="226"/>
    </location>
</feature>
<feature type="compositionally biased region" description="Polar residues" evidence="1">
    <location>
        <begin position="204"/>
        <end position="213"/>
    </location>
</feature>
<feature type="region of interest" description="Disordered" evidence="1">
    <location>
        <begin position="91"/>
        <end position="131"/>
    </location>
</feature>
<evidence type="ECO:0000313" key="2">
    <source>
        <dbReference type="EMBL" id="CAD9683574.1"/>
    </source>
</evidence>
<dbReference type="EMBL" id="HBHK01012940">
    <property type="protein sequence ID" value="CAD9683574.1"/>
    <property type="molecule type" value="Transcribed_RNA"/>
</dbReference>
<evidence type="ECO:0000256" key="1">
    <source>
        <dbReference type="SAM" id="MobiDB-lite"/>
    </source>
</evidence>
<feature type="region of interest" description="Disordered" evidence="1">
    <location>
        <begin position="1"/>
        <end position="21"/>
    </location>
</feature>
<dbReference type="AlphaFoldDB" id="A0A7S2WE64"/>
<name>A0A7S2WE64_9STRA</name>
<feature type="region of interest" description="Disordered" evidence="1">
    <location>
        <begin position="366"/>
        <end position="394"/>
    </location>
</feature>
<accession>A0A7S2WE64</accession>
<organism evidence="2">
    <name type="scientific">Mucochytrium quahogii</name>
    <dbReference type="NCBI Taxonomy" id="96639"/>
    <lineage>
        <taxon>Eukaryota</taxon>
        <taxon>Sar</taxon>
        <taxon>Stramenopiles</taxon>
        <taxon>Bigyra</taxon>
        <taxon>Labyrinthulomycetes</taxon>
        <taxon>Thraustochytrida</taxon>
        <taxon>Thraustochytriidae</taxon>
        <taxon>Mucochytrium</taxon>
    </lineage>
</organism>
<gene>
    <name evidence="2" type="ORF">QSP1433_LOCUS8122</name>
</gene>